<dbReference type="InterPro" id="IPR029033">
    <property type="entry name" value="His_PPase_superfam"/>
</dbReference>
<evidence type="ECO:0000313" key="3">
    <source>
        <dbReference type="EMBL" id="ASJ55018.1"/>
    </source>
</evidence>
<sequence>METIMYLIRHGETEWNQVRRIQGHSDIALNELGVRQAEQVADRFQGETIHAFYSSDLSRARDTAAKIAGNFQSSVSTRTTLRERCYGEWEGLTYEEIRERFENQDEASCGIETFEDMQRRAVAAMTEIAGSHPGEAIVVVSHGGLINSFLHYVTVGEQGTGITRIDNTGITIFRYVDRRWEVLSVNDTDHLKA</sequence>
<protein>
    <submittedName>
        <fullName evidence="3">Histidine phosphatase family protein</fullName>
    </submittedName>
</protein>
<dbReference type="Gene3D" id="3.40.50.1240">
    <property type="entry name" value="Phosphoglycerate mutase-like"/>
    <property type="match status" value="1"/>
</dbReference>
<dbReference type="Pfam" id="PF00300">
    <property type="entry name" value="His_Phos_1"/>
    <property type="match status" value="1"/>
</dbReference>
<dbReference type="GO" id="GO:0005524">
    <property type="term" value="F:ATP binding"/>
    <property type="evidence" value="ECO:0007669"/>
    <property type="project" value="InterPro"/>
</dbReference>
<dbReference type="PRINTS" id="PR00991">
    <property type="entry name" value="6PFRUCTKNASE"/>
</dbReference>
<reference evidence="3 4" key="1">
    <citation type="submission" date="2016-11" db="EMBL/GenBank/DDBJ databases">
        <authorList>
            <person name="Jaros S."/>
            <person name="Januszkiewicz K."/>
            <person name="Wedrychowicz H."/>
        </authorList>
    </citation>
    <scope>NUCLEOTIDE SEQUENCE [LARGE SCALE GENOMIC DNA]</scope>
    <source>
        <strain evidence="3 4">NF2</strain>
    </source>
</reference>
<proteinExistence type="predicted"/>
<dbReference type="PANTHER" id="PTHR48100:SF59">
    <property type="entry name" value="ADENOSYLCOBALAMIN_ALPHA-RIBAZOLE PHOSPHATASE"/>
    <property type="match status" value="1"/>
</dbReference>
<feature type="binding site" evidence="2">
    <location>
        <begin position="9"/>
        <end position="16"/>
    </location>
    <ligand>
        <name>substrate</name>
    </ligand>
</feature>
<name>A0A220MIR7_9BACL</name>
<dbReference type="RefSeq" id="WP_088908719.1">
    <property type="nucleotide sequence ID" value="NZ_CP018145.1"/>
</dbReference>
<accession>A0A220MIR7</accession>
<dbReference type="InterPro" id="IPR001345">
    <property type="entry name" value="PG/BPGM_mutase_AS"/>
</dbReference>
<feature type="binding site" evidence="2">
    <location>
        <begin position="83"/>
        <end position="86"/>
    </location>
    <ligand>
        <name>substrate</name>
    </ligand>
</feature>
<dbReference type="EMBL" id="CP018145">
    <property type="protein sequence ID" value="ASJ55018.1"/>
    <property type="molecule type" value="Genomic_DNA"/>
</dbReference>
<dbReference type="InterPro" id="IPR003094">
    <property type="entry name" value="6Pfruct_kin"/>
</dbReference>
<dbReference type="InterPro" id="IPR013078">
    <property type="entry name" value="His_Pase_superF_clade-1"/>
</dbReference>
<dbReference type="PANTHER" id="PTHR48100">
    <property type="entry name" value="BROAD-SPECIFICITY PHOSPHATASE YOR283W-RELATED"/>
    <property type="match status" value="1"/>
</dbReference>
<dbReference type="PROSITE" id="PS00175">
    <property type="entry name" value="PG_MUTASE"/>
    <property type="match status" value="1"/>
</dbReference>
<dbReference type="CDD" id="cd07067">
    <property type="entry name" value="HP_PGM_like"/>
    <property type="match status" value="1"/>
</dbReference>
<dbReference type="AlphaFoldDB" id="A0A220MIR7"/>
<evidence type="ECO:0000256" key="2">
    <source>
        <dbReference type="PIRSR" id="PIRSR613078-2"/>
    </source>
</evidence>
<organism evidence="3 4">
    <name type="scientific">Brevibacillus formosus</name>
    <dbReference type="NCBI Taxonomy" id="54913"/>
    <lineage>
        <taxon>Bacteria</taxon>
        <taxon>Bacillati</taxon>
        <taxon>Bacillota</taxon>
        <taxon>Bacilli</taxon>
        <taxon>Bacillales</taxon>
        <taxon>Paenibacillaceae</taxon>
        <taxon>Brevibacillus</taxon>
    </lineage>
</organism>
<feature type="active site" description="Tele-phosphohistidine intermediate" evidence="1">
    <location>
        <position position="10"/>
    </location>
</feature>
<dbReference type="GO" id="GO:0006003">
    <property type="term" value="P:fructose 2,6-bisphosphate metabolic process"/>
    <property type="evidence" value="ECO:0007669"/>
    <property type="project" value="InterPro"/>
</dbReference>
<dbReference type="KEGG" id="bfm:BP422_16560"/>
<dbReference type="Proteomes" id="UP000197781">
    <property type="component" value="Chromosome"/>
</dbReference>
<dbReference type="GO" id="GO:0016791">
    <property type="term" value="F:phosphatase activity"/>
    <property type="evidence" value="ECO:0007669"/>
    <property type="project" value="TreeGrafter"/>
</dbReference>
<evidence type="ECO:0000313" key="4">
    <source>
        <dbReference type="Proteomes" id="UP000197781"/>
    </source>
</evidence>
<gene>
    <name evidence="3" type="ORF">BP422_16560</name>
</gene>
<feature type="binding site" evidence="2">
    <location>
        <position position="59"/>
    </location>
    <ligand>
        <name>substrate</name>
    </ligand>
</feature>
<dbReference type="GO" id="GO:0005737">
    <property type="term" value="C:cytoplasm"/>
    <property type="evidence" value="ECO:0007669"/>
    <property type="project" value="TreeGrafter"/>
</dbReference>
<dbReference type="SUPFAM" id="SSF53254">
    <property type="entry name" value="Phosphoglycerate mutase-like"/>
    <property type="match status" value="1"/>
</dbReference>
<dbReference type="SMART" id="SM00855">
    <property type="entry name" value="PGAM"/>
    <property type="match status" value="1"/>
</dbReference>
<dbReference type="InterPro" id="IPR050275">
    <property type="entry name" value="PGM_Phosphatase"/>
</dbReference>
<feature type="active site" description="Proton donor/acceptor" evidence="1">
    <location>
        <position position="83"/>
    </location>
</feature>
<evidence type="ECO:0000256" key="1">
    <source>
        <dbReference type="PIRSR" id="PIRSR613078-1"/>
    </source>
</evidence>